<protein>
    <recommendedName>
        <fullName evidence="2">VanZ-like domain-containing protein</fullName>
    </recommendedName>
</protein>
<keyword evidence="4" id="KW-1185">Reference proteome</keyword>
<organism evidence="3 4">
    <name type="scientific">Lentzea guizhouensis</name>
    <dbReference type="NCBI Taxonomy" id="1586287"/>
    <lineage>
        <taxon>Bacteria</taxon>
        <taxon>Bacillati</taxon>
        <taxon>Actinomycetota</taxon>
        <taxon>Actinomycetes</taxon>
        <taxon>Pseudonocardiales</taxon>
        <taxon>Pseudonocardiaceae</taxon>
        <taxon>Lentzea</taxon>
    </lineage>
</organism>
<proteinExistence type="predicted"/>
<dbReference type="OrthoDB" id="5194541at2"/>
<feature type="domain" description="VanZ-like" evidence="2">
    <location>
        <begin position="32"/>
        <end position="103"/>
    </location>
</feature>
<keyword evidence="1" id="KW-0472">Membrane</keyword>
<gene>
    <name evidence="3" type="ORF">BBK82_23450</name>
</gene>
<evidence type="ECO:0000259" key="2">
    <source>
        <dbReference type="Pfam" id="PF04892"/>
    </source>
</evidence>
<keyword evidence="1" id="KW-0812">Transmembrane</keyword>
<feature type="transmembrane region" description="Helical" evidence="1">
    <location>
        <begin position="86"/>
        <end position="103"/>
    </location>
</feature>
<evidence type="ECO:0000313" key="4">
    <source>
        <dbReference type="Proteomes" id="UP000093053"/>
    </source>
</evidence>
<evidence type="ECO:0000313" key="3">
    <source>
        <dbReference type="EMBL" id="ANZ38576.1"/>
    </source>
</evidence>
<dbReference type="InterPro" id="IPR006976">
    <property type="entry name" value="VanZ-like"/>
</dbReference>
<dbReference type="AlphaFoldDB" id="A0A1B2HLJ3"/>
<dbReference type="EMBL" id="CP016793">
    <property type="protein sequence ID" value="ANZ38576.1"/>
    <property type="molecule type" value="Genomic_DNA"/>
</dbReference>
<reference evidence="3 4" key="1">
    <citation type="submission" date="2016-07" db="EMBL/GenBank/DDBJ databases">
        <title>Complete genome sequence of the Lentzea guizhouensis DHS C013.</title>
        <authorList>
            <person name="Cao C."/>
        </authorList>
    </citation>
    <scope>NUCLEOTIDE SEQUENCE [LARGE SCALE GENOMIC DNA]</scope>
    <source>
        <strain evidence="3 4">DHS C013</strain>
    </source>
</reference>
<name>A0A1B2HLJ3_9PSEU</name>
<dbReference type="STRING" id="1586287.BBK82_23450"/>
<evidence type="ECO:0000256" key="1">
    <source>
        <dbReference type="SAM" id="Phobius"/>
    </source>
</evidence>
<dbReference type="Proteomes" id="UP000093053">
    <property type="component" value="Chromosome"/>
</dbReference>
<dbReference type="Pfam" id="PF04892">
    <property type="entry name" value="VanZ"/>
    <property type="match status" value="1"/>
</dbReference>
<feature type="transmembrane region" description="Helical" evidence="1">
    <location>
        <begin position="34"/>
        <end position="51"/>
    </location>
</feature>
<keyword evidence="1" id="KW-1133">Transmembrane helix</keyword>
<accession>A0A1B2HLJ3</accession>
<sequence length="117" mass="12387">MGRVLPFVTAALLSVVVLFTPESGVPSSPPGTDKVVHTLLFALLAFTGLYAKVPHVLWALVAYAGLSEVLQEVITPLHRSGDVVDALVDVLGIGLGWAIAAAFRSRRRGPRTTRSSP</sequence>
<dbReference type="RefSeq" id="WP_065916923.1">
    <property type="nucleotide sequence ID" value="NZ_CP016793.1"/>
</dbReference>
<dbReference type="KEGG" id="led:BBK82_23450"/>